<dbReference type="Proteomes" id="UP001595583">
    <property type="component" value="Unassembled WGS sequence"/>
</dbReference>
<gene>
    <name evidence="1" type="ORF">ACFOHJ_14300</name>
</gene>
<reference evidence="2" key="1">
    <citation type="journal article" date="2019" name="Int. J. Syst. Evol. Microbiol.">
        <title>The Global Catalogue of Microorganisms (GCM) 10K type strain sequencing project: providing services to taxonomists for standard genome sequencing and annotation.</title>
        <authorList>
            <consortium name="The Broad Institute Genomics Platform"/>
            <consortium name="The Broad Institute Genome Sequencing Center for Infectious Disease"/>
            <person name="Wu L."/>
            <person name="Ma J."/>
        </authorList>
    </citation>
    <scope>NUCLEOTIDE SEQUENCE [LARGE SCALE GENOMIC DNA]</scope>
    <source>
        <strain evidence="2">KCTC 52165</strain>
    </source>
</reference>
<comment type="caution">
    <text evidence="1">The sequence shown here is derived from an EMBL/GenBank/DDBJ whole genome shotgun (WGS) entry which is preliminary data.</text>
</comment>
<evidence type="ECO:0000313" key="2">
    <source>
        <dbReference type="Proteomes" id="UP001595583"/>
    </source>
</evidence>
<dbReference type="EMBL" id="JBHRTK010000013">
    <property type="protein sequence ID" value="MFC3207394.1"/>
    <property type="molecule type" value="Genomic_DNA"/>
</dbReference>
<sequence length="69" mass="7613">MADISHKPRGPALPACITNALTDTRGDQIRRAAEALSAMLSEMHSVPCRVTIEEDFTFILVMRDLEGIE</sequence>
<dbReference type="RefSeq" id="WP_378221623.1">
    <property type="nucleotide sequence ID" value="NZ_JBHRTK010000013.1"/>
</dbReference>
<proteinExistence type="predicted"/>
<evidence type="ECO:0000313" key="1">
    <source>
        <dbReference type="EMBL" id="MFC3207394.1"/>
    </source>
</evidence>
<keyword evidence="2" id="KW-1185">Reference proteome</keyword>
<organism evidence="1 2">
    <name type="scientific">Aquamicrobium soli</name>
    <dbReference type="NCBI Taxonomy" id="1811518"/>
    <lineage>
        <taxon>Bacteria</taxon>
        <taxon>Pseudomonadati</taxon>
        <taxon>Pseudomonadota</taxon>
        <taxon>Alphaproteobacteria</taxon>
        <taxon>Hyphomicrobiales</taxon>
        <taxon>Phyllobacteriaceae</taxon>
        <taxon>Aquamicrobium</taxon>
    </lineage>
</organism>
<protein>
    <submittedName>
        <fullName evidence="1">Uncharacterized protein</fullName>
    </submittedName>
</protein>
<accession>A0ABV7KAQ7</accession>
<name>A0ABV7KAQ7_9HYPH</name>